<dbReference type="AlphaFoldDB" id="A0A835V832"/>
<dbReference type="CDD" id="cd14364">
    <property type="entry name" value="CUE_ASCC2"/>
    <property type="match status" value="1"/>
</dbReference>
<dbReference type="Proteomes" id="UP000639772">
    <property type="component" value="Unassembled WGS sequence"/>
</dbReference>
<reference evidence="3 4" key="1">
    <citation type="journal article" date="2020" name="Nat. Food">
        <title>A phased Vanilla planifolia genome enables genetic improvement of flavour and production.</title>
        <authorList>
            <person name="Hasing T."/>
            <person name="Tang H."/>
            <person name="Brym M."/>
            <person name="Khazi F."/>
            <person name="Huang T."/>
            <person name="Chambers A.H."/>
        </authorList>
    </citation>
    <scope>NUCLEOTIDE SEQUENCE [LARGE SCALE GENOMIC DNA]</scope>
    <source>
        <tissue evidence="3">Leaf</tissue>
    </source>
</reference>
<dbReference type="InterPro" id="IPR041800">
    <property type="entry name" value="ASCC2_CUE"/>
</dbReference>
<feature type="region of interest" description="Disordered" evidence="1">
    <location>
        <begin position="654"/>
        <end position="698"/>
    </location>
</feature>
<evidence type="ECO:0000313" key="4">
    <source>
        <dbReference type="Proteomes" id="UP000639772"/>
    </source>
</evidence>
<dbReference type="Gene3D" id="1.10.8.10">
    <property type="entry name" value="DNA helicase RuvA subunit, C-terminal domain"/>
    <property type="match status" value="1"/>
</dbReference>
<feature type="compositionally biased region" description="Polar residues" evidence="1">
    <location>
        <begin position="1"/>
        <end position="10"/>
    </location>
</feature>
<feature type="compositionally biased region" description="Polar residues" evidence="1">
    <location>
        <begin position="37"/>
        <end position="46"/>
    </location>
</feature>
<evidence type="ECO:0000256" key="1">
    <source>
        <dbReference type="SAM" id="MobiDB-lite"/>
    </source>
</evidence>
<sequence length="792" mass="87473">MSSSAPQQRSRGPKGSSRPQSRYFPKSNIGTYAVVGSASTSDQSASNEKELIPPLTTSLRSHAATKPPKIDKGKESGGGGCFVRYLPQEEAVASGLGADAGGLDAVESQAVIDFLNEELSRLLKTNPRDFWREVAKNDSLHQFLDSYLQFRSRWYDFPHRGSRGVVAGVIVGEVDLCRRVFFVLYRISSNRDPGANASDSLSVKDHTALLQEKRLLDLPKLLDICAIYGHENAELTKLLVTNAIKAQPQLLDNLSYVVSHFLSIVHTMHERCSTSLEVLASSSSQRIQGSMQLSKDLLEVMDFVNDAIMTFDAFIDACKPSATHLSASFETRHGNEELLRTLAKLHDSLIPSMLHGFSLFSAVNEEDKGQKPLDAAIPEIFLSLKTLSMRIVRFGWKLLEFCYLDDKLTEDNLLQSASKIFPASVEDPSIRGDIIVQMLKEINGGAQHQLLQYDLGTFIENLEKNFKLFGRINRLCNNGWISLEDEQMQYLSLIMKSSSSSSSSNAVNMQNTSHTNQVQVDEETILLDSRISQIKDLFPDYGKGFLKACLEVYNNDVEVVIQRILEGTLHEDLSSLDISSEQIIPHPSKQIPHKPNDKGKGLMLDPPSSSSLFGRYTRKSSNDVPDTETLNNQSAKDSIKSAILATELEYDDEYDDSFDDLGSSPLEPGDEESENLNDQRKAASEESSGSRWSSQKKPQFYVKDGKNYSYKVSGSVGVSSAEDAALFHRTQKGLIHGLGRGGNVPLEAARKLEEVEEENQQATVESSDRGSPVLVGGEGEERLGIITGRTGQ</sequence>
<feature type="domain" description="CUE" evidence="2">
    <location>
        <begin position="526"/>
        <end position="569"/>
    </location>
</feature>
<dbReference type="InterPro" id="IPR003892">
    <property type="entry name" value="CUE"/>
</dbReference>
<feature type="region of interest" description="Disordered" evidence="1">
    <location>
        <begin position="582"/>
        <end position="636"/>
    </location>
</feature>
<dbReference type="SUPFAM" id="SSF46934">
    <property type="entry name" value="UBA-like"/>
    <property type="match status" value="1"/>
</dbReference>
<feature type="region of interest" description="Disordered" evidence="1">
    <location>
        <begin position="1"/>
        <end position="75"/>
    </location>
</feature>
<dbReference type="PANTHER" id="PTHR21494">
    <property type="entry name" value="ACTIVATING SIGNAL COINTEGRATOR 1 COMPLEX SUBUNIT 2 ASC-1 COMPLEX SUBUNIT P100"/>
    <property type="match status" value="1"/>
</dbReference>
<dbReference type="InterPro" id="IPR009060">
    <property type="entry name" value="UBA-like_sf"/>
</dbReference>
<comment type="caution">
    <text evidence="3">The sequence shown here is derived from an EMBL/GenBank/DDBJ whole genome shotgun (WGS) entry which is preliminary data.</text>
</comment>
<dbReference type="OrthoDB" id="5577209at2759"/>
<dbReference type="Pfam" id="PF02845">
    <property type="entry name" value="CUE"/>
    <property type="match status" value="1"/>
</dbReference>
<protein>
    <recommendedName>
        <fullName evidence="2">CUE domain-containing protein</fullName>
    </recommendedName>
</protein>
<organism evidence="3 4">
    <name type="scientific">Vanilla planifolia</name>
    <name type="common">Vanilla</name>
    <dbReference type="NCBI Taxonomy" id="51239"/>
    <lineage>
        <taxon>Eukaryota</taxon>
        <taxon>Viridiplantae</taxon>
        <taxon>Streptophyta</taxon>
        <taxon>Embryophyta</taxon>
        <taxon>Tracheophyta</taxon>
        <taxon>Spermatophyta</taxon>
        <taxon>Magnoliopsida</taxon>
        <taxon>Liliopsida</taxon>
        <taxon>Asparagales</taxon>
        <taxon>Orchidaceae</taxon>
        <taxon>Vanilloideae</taxon>
        <taxon>Vanilleae</taxon>
        <taxon>Vanilla</taxon>
    </lineage>
</organism>
<dbReference type="EMBL" id="JADCNM010000004">
    <property type="protein sequence ID" value="KAG0487225.1"/>
    <property type="molecule type" value="Genomic_DNA"/>
</dbReference>
<dbReference type="InterPro" id="IPR052586">
    <property type="entry name" value="ASCC2"/>
</dbReference>
<evidence type="ECO:0000259" key="2">
    <source>
        <dbReference type="PROSITE" id="PS51140"/>
    </source>
</evidence>
<evidence type="ECO:0000313" key="3">
    <source>
        <dbReference type="EMBL" id="KAG0487225.1"/>
    </source>
</evidence>
<dbReference type="SMART" id="SM00546">
    <property type="entry name" value="CUE"/>
    <property type="match status" value="1"/>
</dbReference>
<dbReference type="PANTHER" id="PTHR21494:SF0">
    <property type="entry name" value="ACTIVATING SIGNAL COINTEGRATOR 1 COMPLEX SUBUNIT 2"/>
    <property type="match status" value="1"/>
</dbReference>
<dbReference type="PROSITE" id="PS51140">
    <property type="entry name" value="CUE"/>
    <property type="match status" value="1"/>
</dbReference>
<name>A0A835V832_VANPL</name>
<proteinExistence type="predicted"/>
<dbReference type="GO" id="GO:0043130">
    <property type="term" value="F:ubiquitin binding"/>
    <property type="evidence" value="ECO:0007669"/>
    <property type="project" value="InterPro"/>
</dbReference>
<feature type="compositionally biased region" description="Polar residues" evidence="1">
    <location>
        <begin position="622"/>
        <end position="636"/>
    </location>
</feature>
<accession>A0A835V832</accession>
<feature type="region of interest" description="Disordered" evidence="1">
    <location>
        <begin position="758"/>
        <end position="792"/>
    </location>
</feature>
<gene>
    <name evidence="3" type="ORF">HPP92_009320</name>
</gene>